<evidence type="ECO:0000313" key="2">
    <source>
        <dbReference type="EMBL" id="MBD7956267.1"/>
    </source>
</evidence>
<comment type="caution">
    <text evidence="2">The sequence shown here is derived from an EMBL/GenBank/DDBJ whole genome shotgun (WGS) entry which is preliminary data.</text>
</comment>
<organism evidence="2 3">
    <name type="scientific">Microbacterium pullorum</name>
    <dbReference type="NCBI Taxonomy" id="2762236"/>
    <lineage>
        <taxon>Bacteria</taxon>
        <taxon>Bacillati</taxon>
        <taxon>Actinomycetota</taxon>
        <taxon>Actinomycetes</taxon>
        <taxon>Micrococcales</taxon>
        <taxon>Microbacteriaceae</taxon>
        <taxon>Microbacterium</taxon>
    </lineage>
</organism>
<dbReference type="PROSITE" id="PS51787">
    <property type="entry name" value="LON_N"/>
    <property type="match status" value="1"/>
</dbReference>
<dbReference type="SMART" id="SM00464">
    <property type="entry name" value="LON"/>
    <property type="match status" value="1"/>
</dbReference>
<accession>A0ABR8RYF4</accession>
<dbReference type="InterPro" id="IPR003111">
    <property type="entry name" value="Lon_prtase_N"/>
</dbReference>
<protein>
    <submittedName>
        <fullName evidence="2">LON peptidase substrate-binding domain-containing protein</fullName>
    </submittedName>
</protein>
<name>A0ABR8RYF4_9MICO</name>
<dbReference type="PANTHER" id="PTHR46732:SF8">
    <property type="entry name" value="ATP-DEPENDENT PROTEASE LA (LON) DOMAIN PROTEIN"/>
    <property type="match status" value="1"/>
</dbReference>
<evidence type="ECO:0000313" key="3">
    <source>
        <dbReference type="Proteomes" id="UP000648352"/>
    </source>
</evidence>
<dbReference type="EMBL" id="JACSQP010000001">
    <property type="protein sequence ID" value="MBD7956267.1"/>
    <property type="molecule type" value="Genomic_DNA"/>
</dbReference>
<keyword evidence="3" id="KW-1185">Reference proteome</keyword>
<gene>
    <name evidence="2" type="ORF">H9651_01270</name>
</gene>
<dbReference type="Pfam" id="PF02190">
    <property type="entry name" value="LON_substr_bdg"/>
    <property type="match status" value="1"/>
</dbReference>
<proteinExistence type="predicted"/>
<dbReference type="InterPro" id="IPR015947">
    <property type="entry name" value="PUA-like_sf"/>
</dbReference>
<feature type="domain" description="Lon N-terminal" evidence="1">
    <location>
        <begin position="1"/>
        <end position="195"/>
    </location>
</feature>
<dbReference type="RefSeq" id="WP_191717289.1">
    <property type="nucleotide sequence ID" value="NZ_JACSQP010000001.1"/>
</dbReference>
<evidence type="ECO:0000259" key="1">
    <source>
        <dbReference type="PROSITE" id="PS51787"/>
    </source>
</evidence>
<dbReference type="Gene3D" id="2.30.130.40">
    <property type="entry name" value="LON domain-like"/>
    <property type="match status" value="1"/>
</dbReference>
<dbReference type="PANTHER" id="PTHR46732">
    <property type="entry name" value="ATP-DEPENDENT PROTEASE LA (LON) DOMAIN PROTEIN"/>
    <property type="match status" value="1"/>
</dbReference>
<dbReference type="Proteomes" id="UP000648352">
    <property type="component" value="Unassembled WGS sequence"/>
</dbReference>
<reference evidence="2 3" key="1">
    <citation type="submission" date="2020-08" db="EMBL/GenBank/DDBJ databases">
        <title>A Genomic Blueprint of the Chicken Gut Microbiome.</title>
        <authorList>
            <person name="Gilroy R."/>
            <person name="Ravi A."/>
            <person name="Getino M."/>
            <person name="Pursley I."/>
            <person name="Horton D.L."/>
            <person name="Alikhan N.-F."/>
            <person name="Baker D."/>
            <person name="Gharbi K."/>
            <person name="Hall N."/>
            <person name="Watson M."/>
            <person name="Adriaenssens E.M."/>
            <person name="Foster-Nyarko E."/>
            <person name="Jarju S."/>
            <person name="Secka A."/>
            <person name="Antonio M."/>
            <person name="Oren A."/>
            <person name="Chaudhuri R."/>
            <person name="La Ragione R.M."/>
            <person name="Hildebrand F."/>
            <person name="Pallen M.J."/>
        </authorList>
    </citation>
    <scope>NUCLEOTIDE SEQUENCE [LARGE SCALE GENOMIC DNA]</scope>
    <source>
        <strain evidence="2 3">Sa4CUA7</strain>
    </source>
</reference>
<dbReference type="SUPFAM" id="SSF88697">
    <property type="entry name" value="PUA domain-like"/>
    <property type="match status" value="1"/>
</dbReference>
<sequence>MTGVPMFPLGSVLLPYTPLPLRVFEPRYLTMIGRLLDEEEPQFGVVLIERGPEAGGGDQRSSVGTMARLVRVAATATDLQVIAVGADRFSVDRWLPDDPYPRAEVSPVAPLEWSDALTPLRDEAERIVRRVLALAGEDERVQWDAAIELSPDPVESSWQLAAIAPLGELDHFTLLRSTTLGGLLRQVIDLTLDIEPLITRRPTDDRN</sequence>
<dbReference type="InterPro" id="IPR046336">
    <property type="entry name" value="Lon_prtase_N_sf"/>
</dbReference>